<reference evidence="4 5" key="1">
    <citation type="journal article" date="2019" name="Syst. Appl. Microbiol.">
        <title>Polyphasic characterization of two novel Lactobacillus spp. isolated from blown salami packages: Description of Lactobacillus halodurans sp. nov. and Lactobacillus salsicarnum sp. nov.</title>
        <authorList>
            <person name="Schuster J.A."/>
            <person name="Klingl A."/>
            <person name="Vogel R.F."/>
            <person name="Ehrmann M.A."/>
        </authorList>
    </citation>
    <scope>NUCLEOTIDE SEQUENCE [LARGE SCALE GENOMIC DNA]</scope>
    <source>
        <strain evidence="4 5">TMW 1.2172</strain>
    </source>
</reference>
<evidence type="ECO:0000256" key="2">
    <source>
        <dbReference type="SAM" id="Phobius"/>
    </source>
</evidence>
<name>A0A5P0ZSM2_9LACO</name>
<dbReference type="PRINTS" id="PR00040">
    <property type="entry name" value="HTHMERR"/>
</dbReference>
<feature type="transmembrane region" description="Helical" evidence="2">
    <location>
        <begin position="142"/>
        <end position="160"/>
    </location>
</feature>
<feature type="transmembrane region" description="Helical" evidence="2">
    <location>
        <begin position="166"/>
        <end position="184"/>
    </location>
</feature>
<keyword evidence="2" id="KW-0812">Transmembrane</keyword>
<organism evidence="4 5">
    <name type="scientific">Companilactobacillus halodurans</name>
    <dbReference type="NCBI Taxonomy" id="2584183"/>
    <lineage>
        <taxon>Bacteria</taxon>
        <taxon>Bacillati</taxon>
        <taxon>Bacillota</taxon>
        <taxon>Bacilli</taxon>
        <taxon>Lactobacillales</taxon>
        <taxon>Lactobacillaceae</taxon>
        <taxon>Companilactobacillus</taxon>
    </lineage>
</organism>
<gene>
    <name evidence="4" type="ORF">FHL06_12735</name>
</gene>
<dbReference type="GO" id="GO:0003677">
    <property type="term" value="F:DNA binding"/>
    <property type="evidence" value="ECO:0007669"/>
    <property type="project" value="UniProtKB-KW"/>
</dbReference>
<keyword evidence="1" id="KW-0238">DNA-binding</keyword>
<feature type="domain" description="HTH merR-type" evidence="3">
    <location>
        <begin position="3"/>
        <end position="72"/>
    </location>
</feature>
<dbReference type="GO" id="GO:0003700">
    <property type="term" value="F:DNA-binding transcription factor activity"/>
    <property type="evidence" value="ECO:0007669"/>
    <property type="project" value="InterPro"/>
</dbReference>
<evidence type="ECO:0000313" key="4">
    <source>
        <dbReference type="EMBL" id="MQS77182.1"/>
    </source>
</evidence>
<comment type="caution">
    <text evidence="4">The sequence shown here is derived from an EMBL/GenBank/DDBJ whole genome shotgun (WGS) entry which is preliminary data.</text>
</comment>
<dbReference type="Pfam" id="PF13411">
    <property type="entry name" value="MerR_1"/>
    <property type="match status" value="1"/>
</dbReference>
<sequence length="245" mass="28448">MSEYTTGELAKMTQVSVRTIQYYDKKNLLKPSEIYANGKRIYTDADLNKLKLILLLKNLGLSLKAIKEILKSDNSMEVLDLLLEQQLKATKLQVKNSKNQIKMIENIKHNLPQINQISLRTIDDIDNIMNNKKALRKVHMKMVITGLLMDVAEIGSLVWGIKKNQWVPFIIVMLMAVIFAIWIFKYYFNKVNYICPNCNYEFRPTFKAAFFSNHNPRTRKLVCPNCGQKNYCVEVYAEKSNLKSI</sequence>
<evidence type="ECO:0000256" key="1">
    <source>
        <dbReference type="ARBA" id="ARBA00023125"/>
    </source>
</evidence>
<dbReference type="InterPro" id="IPR009061">
    <property type="entry name" value="DNA-bd_dom_put_sf"/>
</dbReference>
<dbReference type="RefSeq" id="WP_153386960.1">
    <property type="nucleotide sequence ID" value="NZ_VDFP01000103.1"/>
</dbReference>
<evidence type="ECO:0000259" key="3">
    <source>
        <dbReference type="PROSITE" id="PS50937"/>
    </source>
</evidence>
<dbReference type="PANTHER" id="PTHR30204">
    <property type="entry name" value="REDOX-CYCLING DRUG-SENSING TRANSCRIPTIONAL ACTIVATOR SOXR"/>
    <property type="match status" value="1"/>
</dbReference>
<dbReference type="InterPro" id="IPR047057">
    <property type="entry name" value="MerR_fam"/>
</dbReference>
<dbReference type="SUPFAM" id="SSF46955">
    <property type="entry name" value="Putative DNA-binding domain"/>
    <property type="match status" value="1"/>
</dbReference>
<dbReference type="Proteomes" id="UP000414364">
    <property type="component" value="Unassembled WGS sequence"/>
</dbReference>
<dbReference type="AlphaFoldDB" id="A0A5P0ZSM2"/>
<dbReference type="SMART" id="SM00422">
    <property type="entry name" value="HTH_MERR"/>
    <property type="match status" value="1"/>
</dbReference>
<dbReference type="Gene3D" id="1.10.1660.10">
    <property type="match status" value="1"/>
</dbReference>
<evidence type="ECO:0000313" key="5">
    <source>
        <dbReference type="Proteomes" id="UP000414364"/>
    </source>
</evidence>
<accession>A0A5P0ZSM2</accession>
<proteinExistence type="predicted"/>
<dbReference type="InterPro" id="IPR000551">
    <property type="entry name" value="MerR-type_HTH_dom"/>
</dbReference>
<dbReference type="EMBL" id="VDFP01000103">
    <property type="protein sequence ID" value="MQS77182.1"/>
    <property type="molecule type" value="Genomic_DNA"/>
</dbReference>
<keyword evidence="2" id="KW-0472">Membrane</keyword>
<dbReference type="PROSITE" id="PS50937">
    <property type="entry name" value="HTH_MERR_2"/>
    <property type="match status" value="1"/>
</dbReference>
<keyword evidence="2" id="KW-1133">Transmembrane helix</keyword>
<protein>
    <submittedName>
        <fullName evidence="4">MerR family transcriptional regulator</fullName>
    </submittedName>
</protein>
<dbReference type="PANTHER" id="PTHR30204:SF96">
    <property type="entry name" value="CHROMOSOME-ANCHORING PROTEIN RACA"/>
    <property type="match status" value="1"/>
</dbReference>